<evidence type="ECO:0000313" key="9">
    <source>
        <dbReference type="EMBL" id="MDC8830136.1"/>
    </source>
</evidence>
<dbReference type="Pfam" id="PF06808">
    <property type="entry name" value="DctM"/>
    <property type="match status" value="1"/>
</dbReference>
<keyword evidence="6 7" id="KW-0472">Membrane</keyword>
<keyword evidence="2" id="KW-1003">Cell membrane</keyword>
<keyword evidence="10" id="KW-1185">Reference proteome</keyword>
<comment type="function">
    <text evidence="7">Part of the tripartite ATP-independent periplasmic (TRAP) transport system.</text>
</comment>
<feature type="domain" description="TRAP C4-dicarboxylate transport system permease DctM subunit" evidence="8">
    <location>
        <begin position="11"/>
        <end position="420"/>
    </location>
</feature>
<dbReference type="InterPro" id="IPR004681">
    <property type="entry name" value="TRAP_DctM"/>
</dbReference>
<feature type="transmembrane region" description="Helical" evidence="7">
    <location>
        <begin position="176"/>
        <end position="199"/>
    </location>
</feature>
<dbReference type="PANTHER" id="PTHR33362">
    <property type="entry name" value="SIALIC ACID TRAP TRANSPORTER PERMEASE PROTEIN SIAT-RELATED"/>
    <property type="match status" value="1"/>
</dbReference>
<name>A0ABT5L161_9ALTE</name>
<keyword evidence="4 7" id="KW-0812">Transmembrane</keyword>
<evidence type="ECO:0000256" key="5">
    <source>
        <dbReference type="ARBA" id="ARBA00022989"/>
    </source>
</evidence>
<evidence type="ECO:0000256" key="4">
    <source>
        <dbReference type="ARBA" id="ARBA00022692"/>
    </source>
</evidence>
<gene>
    <name evidence="9" type="ORF">OIK42_05095</name>
</gene>
<feature type="transmembrane region" description="Helical" evidence="7">
    <location>
        <begin position="220"/>
        <end position="238"/>
    </location>
</feature>
<evidence type="ECO:0000256" key="2">
    <source>
        <dbReference type="ARBA" id="ARBA00022475"/>
    </source>
</evidence>
<dbReference type="RefSeq" id="WP_273638896.1">
    <property type="nucleotide sequence ID" value="NZ_JAQQXP010000001.1"/>
</dbReference>
<dbReference type="InterPro" id="IPR010656">
    <property type="entry name" value="DctM"/>
</dbReference>
<comment type="caution">
    <text evidence="9">The sequence shown here is derived from an EMBL/GenBank/DDBJ whole genome shotgun (WGS) entry which is preliminary data.</text>
</comment>
<proteinExistence type="inferred from homology"/>
<feature type="transmembrane region" description="Helical" evidence="7">
    <location>
        <begin position="305"/>
        <end position="329"/>
    </location>
</feature>
<dbReference type="PIRSF" id="PIRSF006066">
    <property type="entry name" value="HI0050"/>
    <property type="match status" value="1"/>
</dbReference>
<feature type="transmembrane region" description="Helical" evidence="7">
    <location>
        <begin position="60"/>
        <end position="80"/>
    </location>
</feature>
<keyword evidence="7" id="KW-0813">Transport</keyword>
<accession>A0ABT5L161</accession>
<dbReference type="Proteomes" id="UP001218788">
    <property type="component" value="Unassembled WGS sequence"/>
</dbReference>
<reference evidence="9 10" key="1">
    <citation type="submission" date="2022-10" db="EMBL/GenBank/DDBJ databases">
        <title>Alteromonas sp. chi3 Genome sequencing.</title>
        <authorList>
            <person name="Park S."/>
        </authorList>
    </citation>
    <scope>NUCLEOTIDE SEQUENCE [LARGE SCALE GENOMIC DNA]</scope>
    <source>
        <strain evidence="10">chi3</strain>
    </source>
</reference>
<evidence type="ECO:0000256" key="3">
    <source>
        <dbReference type="ARBA" id="ARBA00022519"/>
    </source>
</evidence>
<evidence type="ECO:0000256" key="1">
    <source>
        <dbReference type="ARBA" id="ARBA00004429"/>
    </source>
</evidence>
<feature type="transmembrane region" description="Helical" evidence="7">
    <location>
        <begin position="141"/>
        <end position="164"/>
    </location>
</feature>
<feature type="transmembrane region" description="Helical" evidence="7">
    <location>
        <begin position="360"/>
        <end position="385"/>
    </location>
</feature>
<evidence type="ECO:0000259" key="8">
    <source>
        <dbReference type="Pfam" id="PF06808"/>
    </source>
</evidence>
<dbReference type="EMBL" id="JAQQXP010000001">
    <property type="protein sequence ID" value="MDC8830136.1"/>
    <property type="molecule type" value="Genomic_DNA"/>
</dbReference>
<dbReference type="NCBIfam" id="TIGR00786">
    <property type="entry name" value="dctM"/>
    <property type="match status" value="1"/>
</dbReference>
<keyword evidence="3 7" id="KW-0997">Cell inner membrane</keyword>
<evidence type="ECO:0000256" key="6">
    <source>
        <dbReference type="ARBA" id="ARBA00023136"/>
    </source>
</evidence>
<evidence type="ECO:0000313" key="10">
    <source>
        <dbReference type="Proteomes" id="UP001218788"/>
    </source>
</evidence>
<protein>
    <recommendedName>
        <fullName evidence="7">TRAP transporter large permease protein</fullName>
    </recommendedName>
</protein>
<feature type="transmembrane region" description="Helical" evidence="7">
    <location>
        <begin position="336"/>
        <end position="354"/>
    </location>
</feature>
<feature type="transmembrane region" description="Helical" evidence="7">
    <location>
        <begin position="100"/>
        <end position="129"/>
    </location>
</feature>
<feature type="transmembrane region" description="Helical" evidence="7">
    <location>
        <begin position="244"/>
        <end position="260"/>
    </location>
</feature>
<sequence>MDGLMIFLGMLVFMLVLLSGLPVAFGLGFLAILLLSAYVGPDIATDIAVEKAYAAIDSDILVAIPLFILAAQLISATGMGKRLFDAAGVFLWRLRGGLGVATIGSSGIFSAMTGSSFVSSSTMGLIAIPELRKAGYGEAKIASAITAGGTLGSMIPPSIVMIVYGYLTDESISKLFMAGVLPGLLLIALYSLFMIYTGHAEHTKPSEKPSQRKRHAVKEAFWGIMAPVLILGGIYLGIFTASEAAAVAVVYCLIIGFFVYRTLNIKTLWEQLMAAAVTSAMVTMIIIGGAILGHSVIFGRIPQEVLSAIIALDISPIALLIIINLVLFVLGMFLEVLALMYLVIPLLIPVIAHMGWDNIWIAVMLLINVNLALITPPMGGVLYVVSHIGNMPLGTVMNGALMPIGSLLLVLALTLLFPGLALWLPGLTG</sequence>
<dbReference type="PANTHER" id="PTHR33362:SF5">
    <property type="entry name" value="C4-DICARBOXYLATE TRAP TRANSPORTER LARGE PERMEASE PROTEIN DCTM"/>
    <property type="match status" value="1"/>
</dbReference>
<feature type="transmembrane region" description="Helical" evidence="7">
    <location>
        <begin position="406"/>
        <end position="424"/>
    </location>
</feature>
<comment type="similarity">
    <text evidence="7">Belongs to the TRAP transporter large permease family.</text>
</comment>
<organism evidence="9 10">
    <name type="scientific">Alteromonas gilva</name>
    <dbReference type="NCBI Taxonomy" id="2987522"/>
    <lineage>
        <taxon>Bacteria</taxon>
        <taxon>Pseudomonadati</taxon>
        <taxon>Pseudomonadota</taxon>
        <taxon>Gammaproteobacteria</taxon>
        <taxon>Alteromonadales</taxon>
        <taxon>Alteromonadaceae</taxon>
        <taxon>Alteromonas/Salinimonas group</taxon>
        <taxon>Alteromonas</taxon>
    </lineage>
</organism>
<feature type="transmembrane region" description="Helical" evidence="7">
    <location>
        <begin position="272"/>
        <end position="293"/>
    </location>
</feature>
<evidence type="ECO:0000256" key="7">
    <source>
        <dbReference type="RuleBase" id="RU369079"/>
    </source>
</evidence>
<feature type="transmembrane region" description="Helical" evidence="7">
    <location>
        <begin position="6"/>
        <end position="39"/>
    </location>
</feature>
<comment type="subunit">
    <text evidence="7">The complex comprises the extracytoplasmic solute receptor protein and the two transmembrane proteins.</text>
</comment>
<comment type="subcellular location">
    <subcellularLocation>
        <location evidence="1 7">Cell inner membrane</location>
        <topology evidence="1 7">Multi-pass membrane protein</topology>
    </subcellularLocation>
</comment>
<keyword evidence="5 7" id="KW-1133">Transmembrane helix</keyword>